<dbReference type="RefSeq" id="WP_222872936.1">
    <property type="nucleotide sequence ID" value="NZ_CP039704.1"/>
</dbReference>
<proteinExistence type="inferred from homology"/>
<dbReference type="InterPro" id="IPR007627">
    <property type="entry name" value="RNA_pol_sigma70_r2"/>
</dbReference>
<evidence type="ECO:0000259" key="5">
    <source>
        <dbReference type="Pfam" id="PF04542"/>
    </source>
</evidence>
<dbReference type="InterPro" id="IPR013324">
    <property type="entry name" value="RNA_pol_sigma_r3/r4-like"/>
</dbReference>
<reference evidence="8" key="1">
    <citation type="submission" date="2019-04" db="EMBL/GenBank/DDBJ databases">
        <title>Complete genome sequence of Sphingomonas sp. W1-2-3.</title>
        <authorList>
            <person name="Im W.T."/>
        </authorList>
    </citation>
    <scope>NUCLEOTIDE SEQUENCE [LARGE SCALE GENOMIC DNA]</scope>
    <source>
        <strain evidence="8">W1-2-3</strain>
    </source>
</reference>
<evidence type="ECO:0000259" key="6">
    <source>
        <dbReference type="Pfam" id="PF08281"/>
    </source>
</evidence>
<dbReference type="InterPro" id="IPR039425">
    <property type="entry name" value="RNA_pol_sigma-70-like"/>
</dbReference>
<keyword evidence="4" id="KW-0804">Transcription</keyword>
<protein>
    <submittedName>
        <fullName evidence="7">DUF4439 domain-containing protein</fullName>
    </submittedName>
</protein>
<dbReference type="EMBL" id="CP039704">
    <property type="protein sequence ID" value="QCI80077.1"/>
    <property type="molecule type" value="Genomic_DNA"/>
</dbReference>
<name>A0A4D7CA51_9SPHN</name>
<dbReference type="SUPFAM" id="SSF88659">
    <property type="entry name" value="Sigma3 and sigma4 domains of RNA polymerase sigma factors"/>
    <property type="match status" value="1"/>
</dbReference>
<dbReference type="Gene3D" id="1.10.1740.10">
    <property type="match status" value="1"/>
</dbReference>
<organism evidence="7 8">
    <name type="scientific">Hankyongella ginsenosidimutans</name>
    <dbReference type="NCBI Taxonomy" id="1763828"/>
    <lineage>
        <taxon>Bacteria</taxon>
        <taxon>Pseudomonadati</taxon>
        <taxon>Pseudomonadota</taxon>
        <taxon>Alphaproteobacteria</taxon>
        <taxon>Sphingomonadales</taxon>
        <taxon>Sphingomonadaceae</taxon>
        <taxon>Hankyongella</taxon>
    </lineage>
</organism>
<dbReference type="NCBIfam" id="TIGR02937">
    <property type="entry name" value="sigma70-ECF"/>
    <property type="match status" value="1"/>
</dbReference>
<dbReference type="InterPro" id="IPR014284">
    <property type="entry name" value="RNA_pol_sigma-70_dom"/>
</dbReference>
<dbReference type="CDD" id="cd00657">
    <property type="entry name" value="Ferritin_like"/>
    <property type="match status" value="1"/>
</dbReference>
<dbReference type="AlphaFoldDB" id="A0A4D7CA51"/>
<dbReference type="PANTHER" id="PTHR43133">
    <property type="entry name" value="RNA POLYMERASE ECF-TYPE SIGMA FACTO"/>
    <property type="match status" value="1"/>
</dbReference>
<evidence type="ECO:0000256" key="2">
    <source>
        <dbReference type="ARBA" id="ARBA00023015"/>
    </source>
</evidence>
<evidence type="ECO:0000256" key="1">
    <source>
        <dbReference type="ARBA" id="ARBA00010641"/>
    </source>
</evidence>
<dbReference type="Pfam" id="PF04542">
    <property type="entry name" value="Sigma70_r2"/>
    <property type="match status" value="1"/>
</dbReference>
<evidence type="ECO:0000313" key="8">
    <source>
        <dbReference type="Proteomes" id="UP000298714"/>
    </source>
</evidence>
<gene>
    <name evidence="7" type="ORF">E6W36_12845</name>
</gene>
<keyword evidence="3" id="KW-0731">Sigma factor</keyword>
<dbReference type="InterPro" id="IPR012347">
    <property type="entry name" value="Ferritin-like"/>
</dbReference>
<sequence length="428" mass="46952">MGTTPLPDYSALPDITLDVLVHARDRRAVAELTRRYNQRLFRTAWSILRSTQDAEEAVQDAYIRAFTSSARFDGTSSYATWLTRIVINQSLERQRNAARRARLLAQNDISDLSDARVMRENAPISHQTPEQALVRRNIARQLEAVIAQLNDTLRLVFVIREINGQTVAETAEMLGLSESAVKSRHLRARKRLQELLAPEFRSVIDETLAFAGERCTRLTQAVLTRMFSSTPARKPWSTKMNETLILNRRKLFSGAVLSATGLSLAFGMPASAVAKSNNAQNDIGVLNAAIALEHEGIAAYTLGAGSGLLQPAVLQVGVTFRSHHQRHRDELIKAVRTLGGKPAEAKSDSEYAADLDAASLKSQEDVLRLALKLERGATNAYLGLIPVLTAVERYHLAARMAGDEAYHVAVLANALGEPLPAEGLIFGA</sequence>
<accession>A0A4D7CA51</accession>
<dbReference type="InterPro" id="IPR036388">
    <property type="entry name" value="WH-like_DNA-bd_sf"/>
</dbReference>
<dbReference type="Pfam" id="PF13668">
    <property type="entry name" value="Ferritin_2"/>
    <property type="match status" value="1"/>
</dbReference>
<dbReference type="GO" id="GO:0003677">
    <property type="term" value="F:DNA binding"/>
    <property type="evidence" value="ECO:0007669"/>
    <property type="project" value="InterPro"/>
</dbReference>
<dbReference type="Gene3D" id="1.20.1260.10">
    <property type="match status" value="1"/>
</dbReference>
<dbReference type="InterPro" id="IPR009078">
    <property type="entry name" value="Ferritin-like_SF"/>
</dbReference>
<dbReference type="GO" id="GO:0006352">
    <property type="term" value="P:DNA-templated transcription initiation"/>
    <property type="evidence" value="ECO:0007669"/>
    <property type="project" value="InterPro"/>
</dbReference>
<dbReference type="CDD" id="cd06171">
    <property type="entry name" value="Sigma70_r4"/>
    <property type="match status" value="1"/>
</dbReference>
<dbReference type="KEGG" id="hgn:E6W36_12845"/>
<dbReference type="Gene3D" id="1.10.10.10">
    <property type="entry name" value="Winged helix-like DNA-binding domain superfamily/Winged helix DNA-binding domain"/>
    <property type="match status" value="1"/>
</dbReference>
<dbReference type="Pfam" id="PF08281">
    <property type="entry name" value="Sigma70_r4_2"/>
    <property type="match status" value="1"/>
</dbReference>
<dbReference type="GO" id="GO:0016987">
    <property type="term" value="F:sigma factor activity"/>
    <property type="evidence" value="ECO:0007669"/>
    <property type="project" value="UniProtKB-KW"/>
</dbReference>
<dbReference type="SUPFAM" id="SSF47240">
    <property type="entry name" value="Ferritin-like"/>
    <property type="match status" value="1"/>
</dbReference>
<evidence type="ECO:0000256" key="3">
    <source>
        <dbReference type="ARBA" id="ARBA00023082"/>
    </source>
</evidence>
<dbReference type="PANTHER" id="PTHR43133:SF51">
    <property type="entry name" value="RNA POLYMERASE SIGMA FACTOR"/>
    <property type="match status" value="1"/>
</dbReference>
<dbReference type="Proteomes" id="UP000298714">
    <property type="component" value="Chromosome"/>
</dbReference>
<evidence type="ECO:0000256" key="4">
    <source>
        <dbReference type="ARBA" id="ARBA00023163"/>
    </source>
</evidence>
<feature type="domain" description="RNA polymerase sigma factor 70 region 4 type 2" evidence="6">
    <location>
        <begin position="140"/>
        <end position="192"/>
    </location>
</feature>
<keyword evidence="8" id="KW-1185">Reference proteome</keyword>
<dbReference type="InterPro" id="IPR013249">
    <property type="entry name" value="RNA_pol_sigma70_r4_t2"/>
</dbReference>
<dbReference type="SUPFAM" id="SSF88946">
    <property type="entry name" value="Sigma2 domain of RNA polymerase sigma factors"/>
    <property type="match status" value="1"/>
</dbReference>
<evidence type="ECO:0000313" key="7">
    <source>
        <dbReference type="EMBL" id="QCI80077.1"/>
    </source>
</evidence>
<feature type="domain" description="RNA polymerase sigma-70 region 2" evidence="5">
    <location>
        <begin position="33"/>
        <end position="99"/>
    </location>
</feature>
<comment type="similarity">
    <text evidence="1">Belongs to the sigma-70 factor family. ECF subfamily.</text>
</comment>
<keyword evidence="2" id="KW-0805">Transcription regulation</keyword>
<dbReference type="InterPro" id="IPR013325">
    <property type="entry name" value="RNA_pol_sigma_r2"/>
</dbReference>